<evidence type="ECO:0000313" key="2">
    <source>
        <dbReference type="Proteomes" id="UP001153620"/>
    </source>
</evidence>
<organism evidence="1 2">
    <name type="scientific">Chironomus riparius</name>
    <dbReference type="NCBI Taxonomy" id="315576"/>
    <lineage>
        <taxon>Eukaryota</taxon>
        <taxon>Metazoa</taxon>
        <taxon>Ecdysozoa</taxon>
        <taxon>Arthropoda</taxon>
        <taxon>Hexapoda</taxon>
        <taxon>Insecta</taxon>
        <taxon>Pterygota</taxon>
        <taxon>Neoptera</taxon>
        <taxon>Endopterygota</taxon>
        <taxon>Diptera</taxon>
        <taxon>Nematocera</taxon>
        <taxon>Chironomoidea</taxon>
        <taxon>Chironomidae</taxon>
        <taxon>Chironominae</taxon>
        <taxon>Chironomus</taxon>
    </lineage>
</organism>
<reference evidence="1" key="1">
    <citation type="submission" date="2022-01" db="EMBL/GenBank/DDBJ databases">
        <authorList>
            <person name="King R."/>
        </authorList>
    </citation>
    <scope>NUCLEOTIDE SEQUENCE</scope>
</reference>
<reference evidence="1" key="2">
    <citation type="submission" date="2022-10" db="EMBL/GenBank/DDBJ databases">
        <authorList>
            <consortium name="ENA_rothamsted_submissions"/>
            <consortium name="culmorum"/>
            <person name="King R."/>
        </authorList>
    </citation>
    <scope>NUCLEOTIDE SEQUENCE</scope>
</reference>
<proteinExistence type="predicted"/>
<dbReference type="Proteomes" id="UP001153620">
    <property type="component" value="Chromosome 4"/>
</dbReference>
<evidence type="ECO:0000313" key="1">
    <source>
        <dbReference type="EMBL" id="CAG9810164.1"/>
    </source>
</evidence>
<name>A0A9N9S512_9DIPT</name>
<gene>
    <name evidence="1" type="ORF">CHIRRI_LOCUS12981</name>
</gene>
<dbReference type="AlphaFoldDB" id="A0A9N9S512"/>
<accession>A0A9N9S512</accession>
<keyword evidence="2" id="KW-1185">Reference proteome</keyword>
<dbReference type="EMBL" id="OU895880">
    <property type="protein sequence ID" value="CAG9810164.1"/>
    <property type="molecule type" value="Genomic_DNA"/>
</dbReference>
<protein>
    <submittedName>
        <fullName evidence="1">Uncharacterized protein</fullName>
    </submittedName>
</protein>
<sequence length="130" mass="14428">MSSKFHKIHKLSFNYQSSLLTFHNKSALKMKFVIAVLVAALVCIVTSDPPSMETMIQAIANDANSFTGSADAFKAQTKERIAKDPNQYTLEDVQKFMDAVCKLWTAAFLKCAEFKDFVIAEKKAAGKIKA</sequence>